<protein>
    <submittedName>
        <fullName evidence="7">Pentatricopeptide repeat-containing protein</fullName>
    </submittedName>
</protein>
<dbReference type="PROSITE" id="PS50102">
    <property type="entry name" value="RRM"/>
    <property type="match status" value="1"/>
</dbReference>
<dbReference type="InterPro" id="IPR012677">
    <property type="entry name" value="Nucleotide-bd_a/b_plait_sf"/>
</dbReference>
<feature type="domain" description="RRM" evidence="6">
    <location>
        <begin position="760"/>
        <end position="843"/>
    </location>
</feature>
<name>A0AAW0LT76_QUESU</name>
<dbReference type="InterPro" id="IPR035979">
    <property type="entry name" value="RBD_domain_sf"/>
</dbReference>
<dbReference type="InterPro" id="IPR000504">
    <property type="entry name" value="RRM_dom"/>
</dbReference>
<reference evidence="7 8" key="1">
    <citation type="journal article" date="2018" name="Sci. Data">
        <title>The draft genome sequence of cork oak.</title>
        <authorList>
            <person name="Ramos A.M."/>
            <person name="Usie A."/>
            <person name="Barbosa P."/>
            <person name="Barros P.M."/>
            <person name="Capote T."/>
            <person name="Chaves I."/>
            <person name="Simoes F."/>
            <person name="Abreu I."/>
            <person name="Carrasquinho I."/>
            <person name="Faro C."/>
            <person name="Guimaraes J.B."/>
            <person name="Mendonca D."/>
            <person name="Nobrega F."/>
            <person name="Rodrigues L."/>
            <person name="Saibo N.J.M."/>
            <person name="Varela M.C."/>
            <person name="Egas C."/>
            <person name="Matos J."/>
            <person name="Miguel C.M."/>
            <person name="Oliveira M.M."/>
            <person name="Ricardo C.P."/>
            <person name="Goncalves S."/>
        </authorList>
    </citation>
    <scope>NUCLEOTIDE SEQUENCE [LARGE SCALE GENOMIC DNA]</scope>
    <source>
        <strain evidence="8">cv. HL8</strain>
    </source>
</reference>
<dbReference type="Pfam" id="PF13041">
    <property type="entry name" value="PPR_2"/>
    <property type="match status" value="3"/>
</dbReference>
<evidence type="ECO:0000259" key="6">
    <source>
        <dbReference type="PROSITE" id="PS50102"/>
    </source>
</evidence>
<keyword evidence="3" id="KW-0694">RNA-binding</keyword>
<dbReference type="InterPro" id="IPR051240">
    <property type="entry name" value="Mito_RNA-Proc/Resp"/>
</dbReference>
<evidence type="ECO:0000256" key="5">
    <source>
        <dbReference type="SAM" id="MobiDB-lite"/>
    </source>
</evidence>
<evidence type="ECO:0000313" key="7">
    <source>
        <dbReference type="EMBL" id="KAK7854500.1"/>
    </source>
</evidence>
<feature type="repeat" description="PPR" evidence="4">
    <location>
        <begin position="465"/>
        <end position="495"/>
    </location>
</feature>
<feature type="repeat" description="PPR" evidence="4">
    <location>
        <begin position="351"/>
        <end position="385"/>
    </location>
</feature>
<feature type="repeat" description="PPR" evidence="4">
    <location>
        <begin position="534"/>
        <end position="568"/>
    </location>
</feature>
<proteinExistence type="inferred from homology"/>
<feature type="repeat" description="PPR" evidence="4">
    <location>
        <begin position="281"/>
        <end position="315"/>
    </location>
</feature>
<evidence type="ECO:0000256" key="3">
    <source>
        <dbReference type="PROSITE-ProRule" id="PRU00176"/>
    </source>
</evidence>
<dbReference type="Gene3D" id="1.25.40.10">
    <property type="entry name" value="Tetratricopeptide repeat domain"/>
    <property type="match status" value="5"/>
</dbReference>
<dbReference type="Proteomes" id="UP000237347">
    <property type="component" value="Unassembled WGS sequence"/>
</dbReference>
<accession>A0AAW0LT76</accession>
<dbReference type="InterPro" id="IPR011990">
    <property type="entry name" value="TPR-like_helical_dom_sf"/>
</dbReference>
<feature type="repeat" description="PPR" evidence="4">
    <location>
        <begin position="499"/>
        <end position="533"/>
    </location>
</feature>
<dbReference type="NCBIfam" id="TIGR00756">
    <property type="entry name" value="PPR"/>
    <property type="match status" value="7"/>
</dbReference>
<feature type="repeat" description="PPR" evidence="4">
    <location>
        <begin position="316"/>
        <end position="350"/>
    </location>
</feature>
<feature type="repeat" description="PPR" evidence="4">
    <location>
        <begin position="176"/>
        <end position="210"/>
    </location>
</feature>
<dbReference type="Pfam" id="PF03108">
    <property type="entry name" value="DBD_Tnp_Mut"/>
    <property type="match status" value="1"/>
</dbReference>
<feature type="region of interest" description="Disordered" evidence="5">
    <location>
        <begin position="42"/>
        <end position="73"/>
    </location>
</feature>
<feature type="repeat" description="PPR" evidence="4">
    <location>
        <begin position="569"/>
        <end position="603"/>
    </location>
</feature>
<dbReference type="Gene3D" id="3.30.70.330">
    <property type="match status" value="1"/>
</dbReference>
<dbReference type="PANTHER" id="PTHR47933">
    <property type="entry name" value="PENTATRICOPEPTIDE REPEAT-CONTAINING PROTEIN 1, MITOCHONDRIAL"/>
    <property type="match status" value="1"/>
</dbReference>
<comment type="caution">
    <text evidence="7">The sequence shown here is derived from an EMBL/GenBank/DDBJ whole genome shotgun (WGS) entry which is preliminary data.</text>
</comment>
<feature type="region of interest" description="Disordered" evidence="5">
    <location>
        <begin position="996"/>
        <end position="1020"/>
    </location>
</feature>
<dbReference type="Pfam" id="PF01535">
    <property type="entry name" value="PPR"/>
    <property type="match status" value="3"/>
</dbReference>
<feature type="compositionally biased region" description="Acidic residues" evidence="5">
    <location>
        <begin position="998"/>
        <end position="1008"/>
    </location>
</feature>
<dbReference type="PROSITE" id="PS51375">
    <property type="entry name" value="PPR"/>
    <property type="match status" value="11"/>
</dbReference>
<evidence type="ECO:0000256" key="1">
    <source>
        <dbReference type="ARBA" id="ARBA00007626"/>
    </source>
</evidence>
<dbReference type="AlphaFoldDB" id="A0AAW0LT76"/>
<feature type="repeat" description="PPR" evidence="4">
    <location>
        <begin position="422"/>
        <end position="456"/>
    </location>
</feature>
<evidence type="ECO:0000313" key="8">
    <source>
        <dbReference type="Proteomes" id="UP000237347"/>
    </source>
</evidence>
<feature type="repeat" description="PPR" evidence="4">
    <location>
        <begin position="246"/>
        <end position="280"/>
    </location>
</feature>
<keyword evidence="8" id="KW-1185">Reference proteome</keyword>
<dbReference type="SUPFAM" id="SSF81901">
    <property type="entry name" value="HCP-like"/>
    <property type="match status" value="1"/>
</dbReference>
<gene>
    <name evidence="7" type="ORF">CFP56_031850</name>
</gene>
<feature type="repeat" description="PPR" evidence="4">
    <location>
        <begin position="211"/>
        <end position="245"/>
    </location>
</feature>
<dbReference type="GO" id="GO:0003729">
    <property type="term" value="F:mRNA binding"/>
    <property type="evidence" value="ECO:0007669"/>
    <property type="project" value="TreeGrafter"/>
</dbReference>
<organism evidence="7 8">
    <name type="scientific">Quercus suber</name>
    <name type="common">Cork oak</name>
    <dbReference type="NCBI Taxonomy" id="58331"/>
    <lineage>
        <taxon>Eukaryota</taxon>
        <taxon>Viridiplantae</taxon>
        <taxon>Streptophyta</taxon>
        <taxon>Embryophyta</taxon>
        <taxon>Tracheophyta</taxon>
        <taxon>Spermatophyta</taxon>
        <taxon>Magnoliopsida</taxon>
        <taxon>eudicotyledons</taxon>
        <taxon>Gunneridae</taxon>
        <taxon>Pentapetalae</taxon>
        <taxon>rosids</taxon>
        <taxon>fabids</taxon>
        <taxon>Fagales</taxon>
        <taxon>Fagaceae</taxon>
        <taxon>Quercus</taxon>
    </lineage>
</organism>
<dbReference type="Pfam" id="PF00076">
    <property type="entry name" value="RRM_1"/>
    <property type="match status" value="1"/>
</dbReference>
<evidence type="ECO:0000256" key="2">
    <source>
        <dbReference type="ARBA" id="ARBA00022737"/>
    </source>
</evidence>
<evidence type="ECO:0000256" key="4">
    <source>
        <dbReference type="PROSITE-ProRule" id="PRU00708"/>
    </source>
</evidence>
<keyword evidence="2" id="KW-0677">Repeat</keyword>
<dbReference type="InterPro" id="IPR002885">
    <property type="entry name" value="PPR_rpt"/>
</dbReference>
<sequence>MAYISASKPYQWSPRVFPTIPRTLNPSSTFSLLHFFTTTDDSVSSVDQKPNPDPGPEENVEPRVIQRTPRGNFRNPEKIEDVICRMMASRAWTTRLQNSIRALVPEFDNSLVWNVLHSAKNSEHALQFFRWVERAGLVRHDRDTHLKMIEILGRASKLNHARCILFDMPEKGVEWDEELFVLMIESYGKAGIVQESVKIFQKMKELGVERTVESYDALFKVIMRRGRYMMAKRYFNAMLNEGIEPTRHTYNLMIWGFFLSLRLETAKRFYEDMKSRGILPDVVTYNTMINGYNRFKMMDEAEKLFTEMKGRNIAPTVISYTTMVKGYVSVGRVDDGLRLFDEMKSFGIKPNDVTYTTLLPGLCDAEKMPEARSILKEMVEKHIAPKDNSIFMKLLTCQCKSSNLDAATDVLKAMIRLSIPTEAGHYGVLIENFCKAEDYDQAIKLLDKLIEKEIILRPQSSLDIEPSAYNPMIQYLCKHGQTGKAEIFFRQLMKKGVLDSVAFNNLLCGHSKEGNPDSAFEILKIMDRRGVSRDADSYKLLIKSSLNKGEPADAKTALDSMIEAGHLPDSSLFRSVMESLFEDGRVQTASRVMKSMVEKGVKENMDLVAKILEALLMRGHVEEALGRIDLFMHNGCSLDFDSLLSVLCEKGKTIAALKLLDFALERDYTIDFSSYDKVLDALLAAGKTLNAYSILCKIMEKGGASDWSSCADLIKSLNQEGNTKQADILSRMIKGEEKSHFFHPLPLLLSDEDVPGFAPDLKLVGNLPFSVDSAQLTDLFEGAGNVEMVEVIYDKTTGRSRGFGFVTMSSVEEVEAAAQQFNGYLSFDAWPPLSSMQISMAATPTLFSLLVHHGPTTLIIHNVDRNQFSYMDTCQDILETALVDLPANIGANINFKCEIPNIMDIMNVNNDIKGVIKFTFMFHLRLMSLNALLLNPLKNKLSHDINAVKGKEVPDEILLALASVLEDFDILAPMGVEYDYSEEELQISASEWRVRSEDEIDNDSENEVDGSMVEKNSEGEDGGLSDYGFKEVHENGFDPDVDIEKIHVDRAIQGRRFIVEEGSIRLENDMVFTNVNEFREALRDFAIQEGFELVRVKNDKVRVIAHCASDGCPWQIYVAITPDEITFRIKTYDS</sequence>
<dbReference type="EMBL" id="PKMF04000054">
    <property type="protein sequence ID" value="KAK7854500.1"/>
    <property type="molecule type" value="Genomic_DNA"/>
</dbReference>
<dbReference type="InterPro" id="IPR004332">
    <property type="entry name" value="Transposase_MuDR"/>
</dbReference>
<dbReference type="SMART" id="SM00360">
    <property type="entry name" value="RRM"/>
    <property type="match status" value="1"/>
</dbReference>
<comment type="similarity">
    <text evidence="1">Belongs to the PPR family. P subfamily.</text>
</comment>
<dbReference type="SUPFAM" id="SSF54928">
    <property type="entry name" value="RNA-binding domain, RBD"/>
    <property type="match status" value="1"/>
</dbReference>
<dbReference type="PANTHER" id="PTHR47933:SF11">
    <property type="entry name" value="PENTATRICOPEPTIDE REPEAT-CONTAINING PROTEIN 2"/>
    <property type="match status" value="1"/>
</dbReference>